<dbReference type="SUPFAM" id="SSF50129">
    <property type="entry name" value="GroES-like"/>
    <property type="match status" value="1"/>
</dbReference>
<name>A0AA86MYB9_9BACT</name>
<dbReference type="PANTHER" id="PTHR10772">
    <property type="entry name" value="10 KDA HEAT SHOCK PROTEIN"/>
    <property type="match status" value="1"/>
</dbReference>
<protein>
    <recommendedName>
        <fullName evidence="3">Co-chaperonin GroES</fullName>
    </recommendedName>
    <alternativeName>
        <fullName evidence="3">10 kDa chaperonin</fullName>
    </alternativeName>
    <alternativeName>
        <fullName evidence="3">Chaperonin-10</fullName>
        <shortName evidence="3">Cpn10</shortName>
    </alternativeName>
</protein>
<evidence type="ECO:0000256" key="2">
    <source>
        <dbReference type="ARBA" id="ARBA00023186"/>
    </source>
</evidence>
<dbReference type="InterPro" id="IPR020818">
    <property type="entry name" value="Chaperonin_GroES"/>
</dbReference>
<dbReference type="InterPro" id="IPR011032">
    <property type="entry name" value="GroES-like_sf"/>
</dbReference>
<dbReference type="PANTHER" id="PTHR10772:SF58">
    <property type="entry name" value="CO-CHAPERONIN GROES"/>
    <property type="match status" value="1"/>
</dbReference>
<dbReference type="EMBL" id="OX365700">
    <property type="protein sequence ID" value="CAI4031303.1"/>
    <property type="molecule type" value="Genomic_DNA"/>
</dbReference>
<evidence type="ECO:0000313" key="6">
    <source>
        <dbReference type="Proteomes" id="UP001179121"/>
    </source>
</evidence>
<dbReference type="GO" id="GO:0051087">
    <property type="term" value="F:protein-folding chaperone binding"/>
    <property type="evidence" value="ECO:0007669"/>
    <property type="project" value="TreeGrafter"/>
</dbReference>
<evidence type="ECO:0000256" key="3">
    <source>
        <dbReference type="HAMAP-Rule" id="MF_00580"/>
    </source>
</evidence>
<keyword evidence="2 3" id="KW-0143">Chaperone</keyword>
<dbReference type="FunFam" id="2.30.33.40:FF:000001">
    <property type="entry name" value="10 kDa chaperonin"/>
    <property type="match status" value="1"/>
</dbReference>
<dbReference type="GO" id="GO:0005737">
    <property type="term" value="C:cytoplasm"/>
    <property type="evidence" value="ECO:0007669"/>
    <property type="project" value="UniProtKB-SubCell"/>
</dbReference>
<evidence type="ECO:0000256" key="4">
    <source>
        <dbReference type="RuleBase" id="RU000535"/>
    </source>
</evidence>
<dbReference type="AlphaFoldDB" id="A0AA86MYB9"/>
<organism evidence="5 6">
    <name type="scientific">Nitrospira tepida</name>
    <dbReference type="NCBI Taxonomy" id="2973512"/>
    <lineage>
        <taxon>Bacteria</taxon>
        <taxon>Pseudomonadati</taxon>
        <taxon>Nitrospirota</taxon>
        <taxon>Nitrospiria</taxon>
        <taxon>Nitrospirales</taxon>
        <taxon>Nitrospiraceae</taxon>
        <taxon>Nitrospira</taxon>
    </lineage>
</organism>
<dbReference type="GO" id="GO:0046872">
    <property type="term" value="F:metal ion binding"/>
    <property type="evidence" value="ECO:0007669"/>
    <property type="project" value="TreeGrafter"/>
</dbReference>
<accession>A0AA86MYB9</accession>
<dbReference type="CDD" id="cd00320">
    <property type="entry name" value="cpn10"/>
    <property type="match status" value="1"/>
</dbReference>
<dbReference type="InterPro" id="IPR037124">
    <property type="entry name" value="Chaperonin_GroES_sf"/>
</dbReference>
<dbReference type="Gene3D" id="2.30.33.40">
    <property type="entry name" value="GroES chaperonin"/>
    <property type="match status" value="1"/>
</dbReference>
<proteinExistence type="inferred from homology"/>
<dbReference type="KEGG" id="nti:DNFV4_01728"/>
<dbReference type="HAMAP" id="MF_00580">
    <property type="entry name" value="CH10"/>
    <property type="match status" value="1"/>
</dbReference>
<reference evidence="5" key="1">
    <citation type="submission" date="2022-10" db="EMBL/GenBank/DDBJ databases">
        <authorList>
            <person name="Koch H."/>
        </authorList>
    </citation>
    <scope>NUCLEOTIDE SEQUENCE</scope>
    <source>
        <strain evidence="5">DNF</strain>
    </source>
</reference>
<dbReference type="GO" id="GO:0044183">
    <property type="term" value="F:protein folding chaperone"/>
    <property type="evidence" value="ECO:0007669"/>
    <property type="project" value="InterPro"/>
</dbReference>
<gene>
    <name evidence="3" type="primary">groES</name>
    <name evidence="3" type="synonym">groS</name>
    <name evidence="5" type="ORF">DNFV4_01728</name>
</gene>
<dbReference type="GO" id="GO:0051082">
    <property type="term" value="F:unfolded protein binding"/>
    <property type="evidence" value="ECO:0007669"/>
    <property type="project" value="TreeGrafter"/>
</dbReference>
<dbReference type="Pfam" id="PF00166">
    <property type="entry name" value="Cpn10"/>
    <property type="match status" value="1"/>
</dbReference>
<dbReference type="SMART" id="SM00883">
    <property type="entry name" value="Cpn10"/>
    <property type="match status" value="1"/>
</dbReference>
<dbReference type="GO" id="GO:0005524">
    <property type="term" value="F:ATP binding"/>
    <property type="evidence" value="ECO:0007669"/>
    <property type="project" value="InterPro"/>
</dbReference>
<comment type="subcellular location">
    <subcellularLocation>
        <location evidence="3">Cytoplasm</location>
    </subcellularLocation>
</comment>
<dbReference type="PRINTS" id="PR00297">
    <property type="entry name" value="CHAPERONIN10"/>
</dbReference>
<keyword evidence="6" id="KW-1185">Reference proteome</keyword>
<evidence type="ECO:0000313" key="5">
    <source>
        <dbReference type="EMBL" id="CAI4031303.1"/>
    </source>
</evidence>
<dbReference type="RefSeq" id="WP_289268235.1">
    <property type="nucleotide sequence ID" value="NZ_OX365700.1"/>
</dbReference>
<keyword evidence="3" id="KW-0963">Cytoplasm</keyword>
<comment type="similarity">
    <text evidence="1 3 4">Belongs to the GroES chaperonin family.</text>
</comment>
<dbReference type="Proteomes" id="UP001179121">
    <property type="component" value="Chromosome"/>
</dbReference>
<sequence length="104" mass="11753">MATETKEKQEEKTGSAYKNFQPLGDRVFITYTEEMERTAGGIYVPETAKEKPQRGTVQAIGEKVEKLKVGDQVLFDKYSGTKLKIDDTDCLILKEEDVLGKFTK</sequence>
<evidence type="ECO:0000256" key="1">
    <source>
        <dbReference type="ARBA" id="ARBA00006975"/>
    </source>
</evidence>
<comment type="subunit">
    <text evidence="3">Heptamer of 7 subunits arranged in a ring. Interacts with the chaperonin GroEL.</text>
</comment>
<comment type="function">
    <text evidence="3 4">Together with the chaperonin GroEL, plays an essential role in assisting protein folding. The GroEL-GroES system forms a nano-cage that allows encapsulation of the non-native substrate proteins and provides a physical environment optimized to promote and accelerate protein folding. GroES binds to the apical surface of the GroEL ring, thereby capping the opening of the GroEL channel.</text>
</comment>